<reference evidence="2 3" key="1">
    <citation type="submission" date="2023-05" db="EMBL/GenBank/DDBJ databases">
        <title>Chelatococcus sp. nov., a moderately thermophilic bacterium isolated from hot spring microbial mat.</title>
        <authorList>
            <person name="Hu C.-J."/>
            <person name="Li W.-J."/>
        </authorList>
    </citation>
    <scope>NUCLEOTIDE SEQUENCE [LARGE SCALE GENOMIC DNA]</scope>
    <source>
        <strain evidence="2 3">SYSU G07232</strain>
    </source>
</reference>
<accession>A0ABT7AI11</accession>
<comment type="caution">
    <text evidence="2">The sequence shown here is derived from an EMBL/GenBank/DDBJ whole genome shotgun (WGS) entry which is preliminary data.</text>
</comment>
<dbReference type="PROSITE" id="PS51257">
    <property type="entry name" value="PROKAR_LIPOPROTEIN"/>
    <property type="match status" value="1"/>
</dbReference>
<dbReference type="EMBL" id="JASJEV010000007">
    <property type="protein sequence ID" value="MDJ1159003.1"/>
    <property type="molecule type" value="Genomic_DNA"/>
</dbReference>
<evidence type="ECO:0000313" key="2">
    <source>
        <dbReference type="EMBL" id="MDJ1159003.1"/>
    </source>
</evidence>
<feature type="region of interest" description="Disordered" evidence="1">
    <location>
        <begin position="21"/>
        <end position="65"/>
    </location>
</feature>
<protein>
    <recommendedName>
        <fullName evidence="4">Argininosuccinate lyase</fullName>
    </recommendedName>
</protein>
<dbReference type="Proteomes" id="UP001321492">
    <property type="component" value="Unassembled WGS sequence"/>
</dbReference>
<evidence type="ECO:0000313" key="3">
    <source>
        <dbReference type="Proteomes" id="UP001321492"/>
    </source>
</evidence>
<gene>
    <name evidence="2" type="ORF">QNA08_12230</name>
</gene>
<sequence length="65" mass="7013">MRIIVVAIAAVLALSACSSRPDRMRTGSIRSHAKPHPDIGKPPVEYAAPRTEPLIEPDHDPFAAD</sequence>
<organism evidence="2 3">
    <name type="scientific">Chelatococcus albus</name>
    <dbReference type="NCBI Taxonomy" id="3047466"/>
    <lineage>
        <taxon>Bacteria</taxon>
        <taxon>Pseudomonadati</taxon>
        <taxon>Pseudomonadota</taxon>
        <taxon>Alphaproteobacteria</taxon>
        <taxon>Hyphomicrobiales</taxon>
        <taxon>Chelatococcaceae</taxon>
        <taxon>Chelatococcus</taxon>
    </lineage>
</organism>
<name>A0ABT7AI11_9HYPH</name>
<evidence type="ECO:0000256" key="1">
    <source>
        <dbReference type="SAM" id="MobiDB-lite"/>
    </source>
</evidence>
<dbReference type="RefSeq" id="WP_283741001.1">
    <property type="nucleotide sequence ID" value="NZ_JASJEV010000007.1"/>
</dbReference>
<proteinExistence type="predicted"/>
<evidence type="ECO:0008006" key="4">
    <source>
        <dbReference type="Google" id="ProtNLM"/>
    </source>
</evidence>
<keyword evidence="3" id="KW-1185">Reference proteome</keyword>
<feature type="compositionally biased region" description="Basic and acidic residues" evidence="1">
    <location>
        <begin position="56"/>
        <end position="65"/>
    </location>
</feature>